<evidence type="ECO:0000256" key="9">
    <source>
        <dbReference type="ARBA" id="ARBA00023324"/>
    </source>
</evidence>
<feature type="domain" description="Catalase core" evidence="15">
    <location>
        <begin position="15"/>
        <end position="398"/>
    </location>
</feature>
<evidence type="ECO:0000256" key="13">
    <source>
        <dbReference type="RuleBase" id="RU000498"/>
    </source>
</evidence>
<keyword evidence="7 13" id="KW-0560">Oxidoreductase</keyword>
<accession>A0A9P4IIK4</accession>
<evidence type="ECO:0000259" key="15">
    <source>
        <dbReference type="SMART" id="SM01060"/>
    </source>
</evidence>
<dbReference type="EMBL" id="ML978125">
    <property type="protein sequence ID" value="KAF2099930.1"/>
    <property type="molecule type" value="Genomic_DNA"/>
</dbReference>
<dbReference type="PRINTS" id="PR00067">
    <property type="entry name" value="CATALASE"/>
</dbReference>
<evidence type="ECO:0000313" key="16">
    <source>
        <dbReference type="EMBL" id="KAF2099930.1"/>
    </source>
</evidence>
<evidence type="ECO:0000256" key="14">
    <source>
        <dbReference type="RuleBase" id="RU004142"/>
    </source>
</evidence>
<comment type="catalytic activity">
    <reaction evidence="13">
        <text>2 H2O2 = O2 + 2 H2O</text>
        <dbReference type="Rhea" id="RHEA:20309"/>
        <dbReference type="ChEBI" id="CHEBI:15377"/>
        <dbReference type="ChEBI" id="CHEBI:15379"/>
        <dbReference type="ChEBI" id="CHEBI:16240"/>
        <dbReference type="EC" id="1.11.1.6"/>
    </reaction>
</comment>
<dbReference type="EC" id="1.11.1.6" evidence="13"/>
<dbReference type="CDD" id="cd08157">
    <property type="entry name" value="catalase_fungal"/>
    <property type="match status" value="1"/>
</dbReference>
<dbReference type="InterPro" id="IPR020835">
    <property type="entry name" value="Catalase_sf"/>
</dbReference>
<comment type="cofactor">
    <cofactor evidence="12">
        <name>heme</name>
        <dbReference type="ChEBI" id="CHEBI:30413"/>
    </cofactor>
</comment>
<evidence type="ECO:0000256" key="3">
    <source>
        <dbReference type="ARBA" id="ARBA00022559"/>
    </source>
</evidence>
<dbReference type="GO" id="GO:0005739">
    <property type="term" value="C:mitochondrion"/>
    <property type="evidence" value="ECO:0007669"/>
    <property type="project" value="TreeGrafter"/>
</dbReference>
<dbReference type="AlphaFoldDB" id="A0A9P4IIK4"/>
<dbReference type="Proteomes" id="UP000799772">
    <property type="component" value="Unassembled WGS sequence"/>
</dbReference>
<dbReference type="InterPro" id="IPR018028">
    <property type="entry name" value="Catalase"/>
</dbReference>
<dbReference type="GO" id="GO:0004096">
    <property type="term" value="F:catalase activity"/>
    <property type="evidence" value="ECO:0007669"/>
    <property type="project" value="UniProtKB-EC"/>
</dbReference>
<evidence type="ECO:0000256" key="7">
    <source>
        <dbReference type="ARBA" id="ARBA00023002"/>
    </source>
</evidence>
<dbReference type="SMART" id="SM01060">
    <property type="entry name" value="Catalase"/>
    <property type="match status" value="1"/>
</dbReference>
<dbReference type="Pfam" id="PF06628">
    <property type="entry name" value="Catalase-rel"/>
    <property type="match status" value="1"/>
</dbReference>
<dbReference type="PROSITE" id="PS51402">
    <property type="entry name" value="CATALASE_3"/>
    <property type="match status" value="1"/>
</dbReference>
<feature type="active site" evidence="11">
    <location>
        <position position="135"/>
    </location>
</feature>
<comment type="function">
    <text evidence="10 14">Catalyzes the degradation of hydrogen peroxide (H(2)O(2)) generated by peroxisomal oxidases to water and oxygen, thereby protecting cells from the toxic effects of hydrogen peroxide.</text>
</comment>
<dbReference type="PANTHER" id="PTHR11465">
    <property type="entry name" value="CATALASE"/>
    <property type="match status" value="1"/>
</dbReference>
<dbReference type="GO" id="GO:0046872">
    <property type="term" value="F:metal ion binding"/>
    <property type="evidence" value="ECO:0007669"/>
    <property type="project" value="UniProtKB-KW"/>
</dbReference>
<dbReference type="PROSITE" id="PS00438">
    <property type="entry name" value="CATALASE_2"/>
    <property type="match status" value="1"/>
</dbReference>
<dbReference type="Gene3D" id="2.40.180.10">
    <property type="entry name" value="Catalase core domain"/>
    <property type="match status" value="1"/>
</dbReference>
<dbReference type="SUPFAM" id="SSF56634">
    <property type="entry name" value="Heme-dependent catalase-like"/>
    <property type="match status" value="1"/>
</dbReference>
<evidence type="ECO:0000256" key="10">
    <source>
        <dbReference type="ARBA" id="ARBA00044729"/>
    </source>
</evidence>
<keyword evidence="9 13" id="KW-0376">Hydrogen peroxide</keyword>
<evidence type="ECO:0000256" key="5">
    <source>
        <dbReference type="ARBA" id="ARBA00022617"/>
    </source>
</evidence>
<dbReference type="InterPro" id="IPR002226">
    <property type="entry name" value="Catalase_haem_BS"/>
</dbReference>
<dbReference type="PROSITE" id="PS00437">
    <property type="entry name" value="CATALASE_1"/>
    <property type="match status" value="1"/>
</dbReference>
<gene>
    <name evidence="16" type="ORF">NA57DRAFT_65770</name>
</gene>
<dbReference type="GO" id="GO:0042744">
    <property type="term" value="P:hydrogen peroxide catabolic process"/>
    <property type="evidence" value="ECO:0007669"/>
    <property type="project" value="UniProtKB-KW"/>
</dbReference>
<keyword evidence="17" id="KW-1185">Reference proteome</keyword>
<evidence type="ECO:0000313" key="17">
    <source>
        <dbReference type="Proteomes" id="UP000799772"/>
    </source>
</evidence>
<evidence type="ECO:0000256" key="12">
    <source>
        <dbReference type="PIRSR" id="PIRSR038928-2"/>
    </source>
</evidence>
<evidence type="ECO:0000256" key="2">
    <source>
        <dbReference type="ARBA" id="ARBA00005329"/>
    </source>
</evidence>
<comment type="similarity">
    <text evidence="2 13">Belongs to the catalase family.</text>
</comment>
<proteinExistence type="inferred from homology"/>
<dbReference type="GO" id="GO:0042542">
    <property type="term" value="P:response to hydrogen peroxide"/>
    <property type="evidence" value="ECO:0007669"/>
    <property type="project" value="TreeGrafter"/>
</dbReference>
<evidence type="ECO:0000256" key="6">
    <source>
        <dbReference type="ARBA" id="ARBA00022723"/>
    </source>
</evidence>
<evidence type="ECO:0000256" key="11">
    <source>
        <dbReference type="PIRSR" id="PIRSR038928-1"/>
    </source>
</evidence>
<dbReference type="GO" id="GO:0009820">
    <property type="term" value="P:alkaloid metabolic process"/>
    <property type="evidence" value="ECO:0007669"/>
    <property type="project" value="UniProtKB-KW"/>
</dbReference>
<dbReference type="FunFam" id="2.40.180.10:FF:000001">
    <property type="entry name" value="Catalase"/>
    <property type="match status" value="1"/>
</dbReference>
<evidence type="ECO:0000256" key="8">
    <source>
        <dbReference type="ARBA" id="ARBA00023004"/>
    </source>
</evidence>
<dbReference type="InterPro" id="IPR011614">
    <property type="entry name" value="Catalase_core"/>
</dbReference>
<keyword evidence="5 12" id="KW-0349">Heme</keyword>
<dbReference type="PANTHER" id="PTHR11465:SF9">
    <property type="entry name" value="CATALASE"/>
    <property type="match status" value="1"/>
</dbReference>
<organism evidence="16 17">
    <name type="scientific">Rhizodiscina lignyota</name>
    <dbReference type="NCBI Taxonomy" id="1504668"/>
    <lineage>
        <taxon>Eukaryota</taxon>
        <taxon>Fungi</taxon>
        <taxon>Dikarya</taxon>
        <taxon>Ascomycota</taxon>
        <taxon>Pezizomycotina</taxon>
        <taxon>Dothideomycetes</taxon>
        <taxon>Pleosporomycetidae</taxon>
        <taxon>Aulographales</taxon>
        <taxon>Rhizodiscinaceae</taxon>
        <taxon>Rhizodiscina</taxon>
    </lineage>
</organism>
<dbReference type="InterPro" id="IPR010582">
    <property type="entry name" value="Catalase_immune_responsive"/>
</dbReference>
<keyword evidence="6 12" id="KW-0479">Metal-binding</keyword>
<protein>
    <recommendedName>
        <fullName evidence="13">Catalase</fullName>
        <ecNumber evidence="13">1.11.1.6</ecNumber>
    </recommendedName>
</protein>
<name>A0A9P4IIK4_9PEZI</name>
<comment type="pathway">
    <text evidence="1">Alkaloid biosynthesis.</text>
</comment>
<dbReference type="OrthoDB" id="6880011at2759"/>
<evidence type="ECO:0000256" key="4">
    <source>
        <dbReference type="ARBA" id="ARBA00022589"/>
    </source>
</evidence>
<keyword evidence="4" id="KW-0017">Alkaloid metabolism</keyword>
<keyword evidence="8 12" id="KW-0408">Iron</keyword>
<dbReference type="GO" id="GO:0005777">
    <property type="term" value="C:peroxisome"/>
    <property type="evidence" value="ECO:0007669"/>
    <property type="project" value="TreeGrafter"/>
</dbReference>
<dbReference type="PIRSF" id="PIRSF038928">
    <property type="entry name" value="Catalase_clade1-3"/>
    <property type="match status" value="1"/>
</dbReference>
<feature type="binding site" description="axial binding residue" evidence="12">
    <location>
        <position position="345"/>
    </location>
    <ligand>
        <name>heme</name>
        <dbReference type="ChEBI" id="CHEBI:30413"/>
    </ligand>
    <ligandPart>
        <name>Fe</name>
        <dbReference type="ChEBI" id="CHEBI:18248"/>
    </ligandPart>
</feature>
<dbReference type="GO" id="GO:0020037">
    <property type="term" value="F:heme binding"/>
    <property type="evidence" value="ECO:0007669"/>
    <property type="project" value="InterPro"/>
</dbReference>
<sequence>MAAQAANPIQQRVYTTSSGRPISYATASQRLGNNGPILLQDFHLIDLLAHFDRERIPERVVHAKGAGAYGEFEVTHDITDICSADLFSEVGKKTKVAVRLSTVGGEKGSADSARDPRGFAIKFYTEEGNWDMVGNDTPVFFIRDGVKFPTFIHTQKRNPQTNTKDATMFWDFLTSNQESIHQVMQLFSDRGTPLSYRHMNTYSGHTFKFIAADGSFKYVKMHFISDQGNRTLNLEEATHLASANPDWNTQDLFEAIARGEYPSWTFYVQVLDPKDAEKFRWNIFDVTKVWPHSEVPLRPVGKMTLNRNCQNYFAEIEQMAVAPAHLVPGIEPTADPMLQARLFSYTDSQRHRLGVNYQQIPVNQPLHAYAPWQRDGQYAINGNYGADPNYPSPLKPITYKPVDVNQQHEEWVGRALNPQNFNEVTDEDFVQATGLWHVLGRQEGQQANFITNVSSHLFGADPRVRQRAYEMFGRVDKQLGSKLEVATEHIVQDASKNKTDEIVARLTARTK</sequence>
<feature type="active site" evidence="11">
    <location>
        <position position="62"/>
    </location>
</feature>
<dbReference type="Pfam" id="PF00199">
    <property type="entry name" value="Catalase"/>
    <property type="match status" value="1"/>
</dbReference>
<dbReference type="InterPro" id="IPR024711">
    <property type="entry name" value="Catalase_clade1/3"/>
</dbReference>
<dbReference type="InterPro" id="IPR024708">
    <property type="entry name" value="Catalase_AS"/>
</dbReference>
<reference evidence="16" key="1">
    <citation type="journal article" date="2020" name="Stud. Mycol.">
        <title>101 Dothideomycetes genomes: a test case for predicting lifestyles and emergence of pathogens.</title>
        <authorList>
            <person name="Haridas S."/>
            <person name="Albert R."/>
            <person name="Binder M."/>
            <person name="Bloem J."/>
            <person name="Labutti K."/>
            <person name="Salamov A."/>
            <person name="Andreopoulos B."/>
            <person name="Baker S."/>
            <person name="Barry K."/>
            <person name="Bills G."/>
            <person name="Bluhm B."/>
            <person name="Cannon C."/>
            <person name="Castanera R."/>
            <person name="Culley D."/>
            <person name="Daum C."/>
            <person name="Ezra D."/>
            <person name="Gonzalez J."/>
            <person name="Henrissat B."/>
            <person name="Kuo A."/>
            <person name="Liang C."/>
            <person name="Lipzen A."/>
            <person name="Lutzoni F."/>
            <person name="Magnuson J."/>
            <person name="Mondo S."/>
            <person name="Nolan M."/>
            <person name="Ohm R."/>
            <person name="Pangilinan J."/>
            <person name="Park H.-J."/>
            <person name="Ramirez L."/>
            <person name="Alfaro M."/>
            <person name="Sun H."/>
            <person name="Tritt A."/>
            <person name="Yoshinaga Y."/>
            <person name="Zwiers L.-H."/>
            <person name="Turgeon B."/>
            <person name="Goodwin S."/>
            <person name="Spatafora J."/>
            <person name="Crous P."/>
            <person name="Grigoriev I."/>
        </authorList>
    </citation>
    <scope>NUCLEOTIDE SEQUENCE</scope>
    <source>
        <strain evidence="16">CBS 133067</strain>
    </source>
</reference>
<keyword evidence="3 13" id="KW-0575">Peroxidase</keyword>
<comment type="caution">
    <text evidence="16">The sequence shown here is derived from an EMBL/GenBank/DDBJ whole genome shotgun (WGS) entry which is preliminary data.</text>
</comment>
<evidence type="ECO:0000256" key="1">
    <source>
        <dbReference type="ARBA" id="ARBA00004913"/>
    </source>
</evidence>